<dbReference type="PROSITE" id="PS51671">
    <property type="entry name" value="ACT"/>
    <property type="match status" value="2"/>
</dbReference>
<evidence type="ECO:0000256" key="16">
    <source>
        <dbReference type="RuleBase" id="RU003448"/>
    </source>
</evidence>
<accession>A0A369NWT2</accession>
<organism evidence="18 19">
    <name type="scientific">Adlercreutzia equolifaciens subsp. celatus</name>
    <dbReference type="NCBI Taxonomy" id="394340"/>
    <lineage>
        <taxon>Bacteria</taxon>
        <taxon>Bacillati</taxon>
        <taxon>Actinomycetota</taxon>
        <taxon>Coriobacteriia</taxon>
        <taxon>Eggerthellales</taxon>
        <taxon>Eggerthellaceae</taxon>
        <taxon>Adlercreutzia</taxon>
    </lineage>
</organism>
<dbReference type="NCBIfam" id="NF005154">
    <property type="entry name" value="PRK06635.1-2"/>
    <property type="match status" value="1"/>
</dbReference>
<dbReference type="InterPro" id="IPR001341">
    <property type="entry name" value="Asp_kinase"/>
</dbReference>
<dbReference type="NCBIfam" id="NF005155">
    <property type="entry name" value="PRK06635.1-4"/>
    <property type="match status" value="1"/>
</dbReference>
<dbReference type="Gene3D" id="3.30.2130.10">
    <property type="entry name" value="VC0802-like"/>
    <property type="match status" value="1"/>
</dbReference>
<dbReference type="InterPro" id="IPR054352">
    <property type="entry name" value="ACT_Aspartokinase"/>
</dbReference>
<dbReference type="CDD" id="cd04261">
    <property type="entry name" value="AAK_AKii-LysC-BS"/>
    <property type="match status" value="1"/>
</dbReference>
<evidence type="ECO:0000256" key="1">
    <source>
        <dbReference type="ARBA" id="ARBA00002843"/>
    </source>
</evidence>
<comment type="pathway">
    <text evidence="3 17">Amino-acid biosynthesis; L-methionine biosynthesis via de novo pathway; L-homoserine from L-aspartate: step 1/3.</text>
</comment>
<evidence type="ECO:0000256" key="13">
    <source>
        <dbReference type="ARBA" id="ARBA00022915"/>
    </source>
</evidence>
<evidence type="ECO:0000256" key="14">
    <source>
        <dbReference type="ARBA" id="ARBA00023154"/>
    </source>
</evidence>
<comment type="function">
    <text evidence="1">Catalyzes the phosphorylation of the beta-carboxyl group of aspartic acid with ATP to yield 4-phospho-L-aspartate, which is involved in the branched biosynthetic pathway leading to the biosynthesis of amino acids lysine, threonine, isoleucine and methionine.</text>
</comment>
<keyword evidence="9 16" id="KW-0808">Transferase</keyword>
<evidence type="ECO:0000256" key="9">
    <source>
        <dbReference type="ARBA" id="ARBA00022679"/>
    </source>
</evidence>
<dbReference type="CDD" id="cd04913">
    <property type="entry name" value="ACT_AKii-LysC-BS-like_1"/>
    <property type="match status" value="1"/>
</dbReference>
<dbReference type="PROSITE" id="PS00324">
    <property type="entry name" value="ASPARTOKINASE"/>
    <property type="match status" value="1"/>
</dbReference>
<dbReference type="GO" id="GO:0005829">
    <property type="term" value="C:cytosol"/>
    <property type="evidence" value="ECO:0007669"/>
    <property type="project" value="TreeGrafter"/>
</dbReference>
<evidence type="ECO:0000313" key="18">
    <source>
        <dbReference type="EMBL" id="RDC45912.1"/>
    </source>
</evidence>
<protein>
    <recommendedName>
        <fullName evidence="7 16">Aspartokinase</fullName>
        <ecNumber evidence="6 16">2.7.2.4</ecNumber>
    </recommendedName>
</protein>
<proteinExistence type="inferred from homology"/>
<dbReference type="UniPathway" id="UPA00034">
    <property type="reaction ID" value="UER00015"/>
</dbReference>
<keyword evidence="12" id="KW-0067">ATP-binding</keyword>
<dbReference type="PANTHER" id="PTHR21499:SF3">
    <property type="entry name" value="ASPARTOKINASE"/>
    <property type="match status" value="1"/>
</dbReference>
<dbReference type="PIRSF" id="PIRSF000726">
    <property type="entry name" value="Asp_kin"/>
    <property type="match status" value="1"/>
</dbReference>
<evidence type="ECO:0000256" key="5">
    <source>
        <dbReference type="ARBA" id="ARBA00010122"/>
    </source>
</evidence>
<comment type="catalytic activity">
    <reaction evidence="15 16">
        <text>L-aspartate + ATP = 4-phospho-L-aspartate + ADP</text>
        <dbReference type="Rhea" id="RHEA:23776"/>
        <dbReference type="ChEBI" id="CHEBI:29991"/>
        <dbReference type="ChEBI" id="CHEBI:30616"/>
        <dbReference type="ChEBI" id="CHEBI:57535"/>
        <dbReference type="ChEBI" id="CHEBI:456216"/>
        <dbReference type="EC" id="2.7.2.4"/>
    </reaction>
</comment>
<dbReference type="InterPro" id="IPR036393">
    <property type="entry name" value="AceGlu_kinase-like_sf"/>
</dbReference>
<keyword evidence="10" id="KW-0547">Nucleotide-binding</keyword>
<dbReference type="UniPathway" id="UPA00051">
    <property type="reaction ID" value="UER00462"/>
</dbReference>
<evidence type="ECO:0000256" key="11">
    <source>
        <dbReference type="ARBA" id="ARBA00022777"/>
    </source>
</evidence>
<dbReference type="GO" id="GO:0005524">
    <property type="term" value="F:ATP binding"/>
    <property type="evidence" value="ECO:0007669"/>
    <property type="project" value="UniProtKB-KW"/>
</dbReference>
<reference evidence="18 19" key="1">
    <citation type="journal article" date="2018" name="Elife">
        <title>Discovery and characterization of a prevalent human gut bacterial enzyme sufficient for the inactivation of a family of plant toxins.</title>
        <authorList>
            <person name="Koppel N."/>
            <person name="Bisanz J.E."/>
            <person name="Pandelia M.E."/>
            <person name="Turnbaugh P.J."/>
            <person name="Balskus E.P."/>
        </authorList>
    </citation>
    <scope>NUCLEOTIDE SEQUENCE [LARGE SCALE GENOMIC DNA]</scope>
    <source>
        <strain evidence="18 19">OB21 GAM 11</strain>
    </source>
</reference>
<dbReference type="InterPro" id="IPR045865">
    <property type="entry name" value="ACT-like_dom_sf"/>
</dbReference>
<keyword evidence="14" id="KW-0457">Lysine biosynthesis</keyword>
<dbReference type="AlphaFoldDB" id="A0A369NWT2"/>
<dbReference type="GeneID" id="62678116"/>
<evidence type="ECO:0000313" key="19">
    <source>
        <dbReference type="Proteomes" id="UP000253805"/>
    </source>
</evidence>
<dbReference type="Proteomes" id="UP000253805">
    <property type="component" value="Unassembled WGS sequence"/>
</dbReference>
<dbReference type="FunFam" id="3.30.2130.10:FF:000002">
    <property type="entry name" value="Aspartokinase"/>
    <property type="match status" value="1"/>
</dbReference>
<evidence type="ECO:0000256" key="15">
    <source>
        <dbReference type="ARBA" id="ARBA00047872"/>
    </source>
</evidence>
<name>A0A369NWT2_9ACTN</name>
<dbReference type="GO" id="GO:0009088">
    <property type="term" value="P:threonine biosynthetic process"/>
    <property type="evidence" value="ECO:0007669"/>
    <property type="project" value="UniProtKB-UniPathway"/>
</dbReference>
<dbReference type="SUPFAM" id="SSF53633">
    <property type="entry name" value="Carbamate kinase-like"/>
    <property type="match status" value="1"/>
</dbReference>
<evidence type="ECO:0000256" key="17">
    <source>
        <dbReference type="RuleBase" id="RU004249"/>
    </source>
</evidence>
<evidence type="ECO:0000256" key="7">
    <source>
        <dbReference type="ARBA" id="ARBA00016273"/>
    </source>
</evidence>
<dbReference type="RefSeq" id="WP_022740370.1">
    <property type="nucleotide sequence ID" value="NZ_AP024470.1"/>
</dbReference>
<dbReference type="Pfam" id="PF22468">
    <property type="entry name" value="ACT_9"/>
    <property type="match status" value="2"/>
</dbReference>
<keyword evidence="13" id="KW-0220">Diaminopimelate biosynthesis</keyword>
<dbReference type="CDD" id="cd04936">
    <property type="entry name" value="ACT_AKii-LysC-BS-like_2"/>
    <property type="match status" value="1"/>
</dbReference>
<dbReference type="GO" id="GO:0019877">
    <property type="term" value="P:diaminopimelate biosynthetic process"/>
    <property type="evidence" value="ECO:0007669"/>
    <property type="project" value="UniProtKB-KW"/>
</dbReference>
<evidence type="ECO:0000256" key="10">
    <source>
        <dbReference type="ARBA" id="ARBA00022741"/>
    </source>
</evidence>
<dbReference type="UniPathway" id="UPA00050">
    <property type="reaction ID" value="UER00461"/>
</dbReference>
<gene>
    <name evidence="18" type="ORF">C1850_03645</name>
</gene>
<dbReference type="NCBIfam" id="TIGR00657">
    <property type="entry name" value="asp_kinases"/>
    <property type="match status" value="1"/>
</dbReference>
<dbReference type="PANTHER" id="PTHR21499">
    <property type="entry name" value="ASPARTATE KINASE"/>
    <property type="match status" value="1"/>
</dbReference>
<comment type="caution">
    <text evidence="18">The sequence shown here is derived from an EMBL/GenBank/DDBJ whole genome shotgun (WGS) entry which is preliminary data.</text>
</comment>
<comment type="similarity">
    <text evidence="5 16">Belongs to the aspartokinase family.</text>
</comment>
<dbReference type="InterPro" id="IPR001048">
    <property type="entry name" value="Asp/Glu/Uridylate_kinase"/>
</dbReference>
<keyword evidence="11 16" id="KW-0418">Kinase</keyword>
<comment type="pathway">
    <text evidence="4 17">Amino-acid biosynthesis; L-threonine biosynthesis; L-threonine from L-aspartate: step 1/5.</text>
</comment>
<dbReference type="EMBL" id="PPUT01000006">
    <property type="protein sequence ID" value="RDC45912.1"/>
    <property type="molecule type" value="Genomic_DNA"/>
</dbReference>
<evidence type="ECO:0000256" key="3">
    <source>
        <dbReference type="ARBA" id="ARBA00004986"/>
    </source>
</evidence>
<dbReference type="GO" id="GO:0009089">
    <property type="term" value="P:lysine biosynthetic process via diaminopimelate"/>
    <property type="evidence" value="ECO:0007669"/>
    <property type="project" value="UniProtKB-UniPathway"/>
</dbReference>
<dbReference type="GO" id="GO:0004072">
    <property type="term" value="F:aspartate kinase activity"/>
    <property type="evidence" value="ECO:0007669"/>
    <property type="project" value="UniProtKB-EC"/>
</dbReference>
<evidence type="ECO:0000256" key="4">
    <source>
        <dbReference type="ARBA" id="ARBA00005139"/>
    </source>
</evidence>
<dbReference type="InterPro" id="IPR018042">
    <property type="entry name" value="Aspartate_kinase_CS"/>
</dbReference>
<dbReference type="InterPro" id="IPR041740">
    <property type="entry name" value="AKii-LysC-BS"/>
</dbReference>
<dbReference type="NCBIfam" id="TIGR00656">
    <property type="entry name" value="asp_kin_monofn"/>
    <property type="match status" value="1"/>
</dbReference>
<dbReference type="FunFam" id="3.40.1160.10:FF:000002">
    <property type="entry name" value="Aspartokinase"/>
    <property type="match status" value="1"/>
</dbReference>
<dbReference type="GO" id="GO:0009090">
    <property type="term" value="P:homoserine biosynthetic process"/>
    <property type="evidence" value="ECO:0007669"/>
    <property type="project" value="TreeGrafter"/>
</dbReference>
<dbReference type="SUPFAM" id="SSF55021">
    <property type="entry name" value="ACT-like"/>
    <property type="match status" value="2"/>
</dbReference>
<evidence type="ECO:0000256" key="12">
    <source>
        <dbReference type="ARBA" id="ARBA00022840"/>
    </source>
</evidence>
<evidence type="ECO:0000256" key="6">
    <source>
        <dbReference type="ARBA" id="ARBA00013059"/>
    </source>
</evidence>
<dbReference type="InterPro" id="IPR002912">
    <property type="entry name" value="ACT_dom"/>
</dbReference>
<dbReference type="Gene3D" id="3.40.1160.10">
    <property type="entry name" value="Acetylglutamate kinase-like"/>
    <property type="match status" value="1"/>
</dbReference>
<keyword evidence="8 17" id="KW-0028">Amino-acid biosynthesis</keyword>
<evidence type="ECO:0000256" key="2">
    <source>
        <dbReference type="ARBA" id="ARBA00004766"/>
    </source>
</evidence>
<comment type="pathway">
    <text evidence="2 17">Amino-acid biosynthesis; L-lysine biosynthesis via DAP pathway; (S)-tetrahydrodipicolinate from L-aspartate: step 1/4.</text>
</comment>
<dbReference type="EC" id="2.7.2.4" evidence="6 16"/>
<evidence type="ECO:0000256" key="8">
    <source>
        <dbReference type="ARBA" id="ARBA00022605"/>
    </source>
</evidence>
<sequence length="425" mass="45127">MALIVAKFGGTSVASPERIKNVAKRLVGMRQRGDEVVAVVSAMGKTTDELMGLASAITTAPPARELDRLLSTGEQVSMTLLAMAIEALGYKSISFTGRQAGIETNGTHNKARIVKVHNERILDALDDGAIPVVAGFQGIDANGDITTLGRGGSDTTAVAIAWGINADVCEIYSDVDGVYTTDPRIAPRARKLDSICYDDMLELSSAGSGVLQSRAVEFARKWKVVIHSRSAFSEAEGTYVKEEYEMEEAVITGIASDTSEVKVTIRQVPDAPNVAARVFGALAAANVNLDMIIQNVSEAGFTDISFTTPGADLPRAKETMERIVPEIGAREFIVDEDIAKVSLVGTGMKSSPGVASRTFQTLGDNNINIVAISTSPIRLSMIVDAAQAVQAVQCLHTAFGLDSDDVFVETQLSAEEIAAKMKKGR</sequence>
<dbReference type="InterPro" id="IPR005260">
    <property type="entry name" value="Asp_kin_monofn"/>
</dbReference>
<dbReference type="Pfam" id="PF00696">
    <property type="entry name" value="AA_kinase"/>
    <property type="match status" value="1"/>
</dbReference>